<feature type="transmembrane region" description="Helical" evidence="6">
    <location>
        <begin position="348"/>
        <end position="370"/>
    </location>
</feature>
<dbReference type="Pfam" id="PF07690">
    <property type="entry name" value="MFS_1"/>
    <property type="match status" value="1"/>
</dbReference>
<keyword evidence="2" id="KW-1003">Cell membrane</keyword>
<comment type="caution">
    <text evidence="8">The sequence shown here is derived from an EMBL/GenBank/DDBJ whole genome shotgun (WGS) entry which is preliminary data.</text>
</comment>
<evidence type="ECO:0000256" key="3">
    <source>
        <dbReference type="ARBA" id="ARBA00022692"/>
    </source>
</evidence>
<feature type="transmembrane region" description="Helical" evidence="6">
    <location>
        <begin position="291"/>
        <end position="309"/>
    </location>
</feature>
<evidence type="ECO:0000256" key="5">
    <source>
        <dbReference type="ARBA" id="ARBA00023136"/>
    </source>
</evidence>
<evidence type="ECO:0000259" key="7">
    <source>
        <dbReference type="PROSITE" id="PS50850"/>
    </source>
</evidence>
<dbReference type="PROSITE" id="PS50850">
    <property type="entry name" value="MFS"/>
    <property type="match status" value="1"/>
</dbReference>
<evidence type="ECO:0000313" key="9">
    <source>
        <dbReference type="Proteomes" id="UP000033664"/>
    </source>
</evidence>
<dbReference type="InterPro" id="IPR036259">
    <property type="entry name" value="MFS_trans_sf"/>
</dbReference>
<dbReference type="InterPro" id="IPR050375">
    <property type="entry name" value="MFS_TsgA-like"/>
</dbReference>
<feature type="transmembrane region" description="Helical" evidence="6">
    <location>
        <begin position="315"/>
        <end position="336"/>
    </location>
</feature>
<feature type="domain" description="Major facilitator superfamily (MFS) profile" evidence="7">
    <location>
        <begin position="7"/>
        <end position="406"/>
    </location>
</feature>
<dbReference type="InterPro" id="IPR011701">
    <property type="entry name" value="MFS"/>
</dbReference>
<dbReference type="InterPro" id="IPR020846">
    <property type="entry name" value="MFS_dom"/>
</dbReference>
<dbReference type="RefSeq" id="WP_045980159.1">
    <property type="nucleotide sequence ID" value="NZ_JXXY01000015.1"/>
</dbReference>
<organism evidence="8 9">
    <name type="scientific">Pseudoalteromonas ruthenica</name>
    <dbReference type="NCBI Taxonomy" id="151081"/>
    <lineage>
        <taxon>Bacteria</taxon>
        <taxon>Pseudomonadati</taxon>
        <taxon>Pseudomonadota</taxon>
        <taxon>Gammaproteobacteria</taxon>
        <taxon>Alteromonadales</taxon>
        <taxon>Pseudoalteromonadaceae</taxon>
        <taxon>Pseudoalteromonas</taxon>
    </lineage>
</organism>
<keyword evidence="9" id="KW-1185">Reference proteome</keyword>
<evidence type="ECO:0000256" key="4">
    <source>
        <dbReference type="ARBA" id="ARBA00022989"/>
    </source>
</evidence>
<sequence length="422" mass="44945">MKTNIPVVVLVLATFFMISFITNILGPIFPALIESFDIGLTLAGFFPFAFFIAYGVMSIPAGLLVQSWGEKNVMLLAFLLAALGAVAFVLLPVFAVAMTALFLLGSAMALLQVAVNPLLRESGGSQHFALLSVLAQLMFGGAATLSPLVYSQLLEQTQTGQGVGAMIAPSIPANMGWLSMYWLFAALSVAMLVWIALTPIKRAQRNTHERLSAKQSLQYFKNPTAIKFFFAIAAYVALEQGIANSMSVFLQQQHGLEPNTEGAAVVSHFWLSLTLGCLLGLVLLKCVDAQKLLMFFSVAAALCLVVALFGSQSLAVLAFPACGFFLSIMWSVIFSLALNSFKAGHGAVAGILCTGIIGGAVASPIIGAISQGIGSLQIAILVLFVPLTYIFSVGIWARPLVRNHTLNLFKKSVSNEELKSPS</sequence>
<keyword evidence="4 6" id="KW-1133">Transmembrane helix</keyword>
<evidence type="ECO:0000256" key="6">
    <source>
        <dbReference type="SAM" id="Phobius"/>
    </source>
</evidence>
<dbReference type="GO" id="GO:0005886">
    <property type="term" value="C:plasma membrane"/>
    <property type="evidence" value="ECO:0007669"/>
    <property type="project" value="UniProtKB-SubCell"/>
</dbReference>
<feature type="transmembrane region" description="Helical" evidence="6">
    <location>
        <begin position="45"/>
        <end position="65"/>
    </location>
</feature>
<dbReference type="GO" id="GO:0022857">
    <property type="term" value="F:transmembrane transporter activity"/>
    <property type="evidence" value="ECO:0007669"/>
    <property type="project" value="InterPro"/>
</dbReference>
<dbReference type="PANTHER" id="PTHR43702:SF12">
    <property type="entry name" value="N-ACETYL GLUCOSAMINE TRANSPORTER NAGP"/>
    <property type="match status" value="1"/>
</dbReference>
<name>A0A0F4PNN3_9GAMM</name>
<feature type="transmembrane region" description="Helical" evidence="6">
    <location>
        <begin position="128"/>
        <end position="150"/>
    </location>
</feature>
<dbReference type="Gene3D" id="1.20.1250.20">
    <property type="entry name" value="MFS general substrate transporter like domains"/>
    <property type="match status" value="2"/>
</dbReference>
<feature type="transmembrane region" description="Helical" evidence="6">
    <location>
        <begin position="376"/>
        <end position="397"/>
    </location>
</feature>
<keyword evidence="3 6" id="KW-0812">Transmembrane</keyword>
<feature type="transmembrane region" description="Helical" evidence="6">
    <location>
        <begin position="224"/>
        <end position="243"/>
    </location>
</feature>
<accession>A0A0F4PNN3</accession>
<dbReference type="OrthoDB" id="9795150at2"/>
<dbReference type="PANTHER" id="PTHR43702">
    <property type="entry name" value="L-FUCOSE-PROTON SYMPORTER"/>
    <property type="match status" value="1"/>
</dbReference>
<dbReference type="eggNOG" id="COG0738">
    <property type="taxonomic scope" value="Bacteria"/>
</dbReference>
<gene>
    <name evidence="8" type="ORF">TW72_05980</name>
</gene>
<evidence type="ECO:0000313" key="8">
    <source>
        <dbReference type="EMBL" id="KJZ00261.1"/>
    </source>
</evidence>
<feature type="transmembrane region" description="Helical" evidence="6">
    <location>
        <begin position="7"/>
        <end position="33"/>
    </location>
</feature>
<evidence type="ECO:0000256" key="1">
    <source>
        <dbReference type="ARBA" id="ARBA00004429"/>
    </source>
</evidence>
<dbReference type="EMBL" id="JXXZ01000006">
    <property type="protein sequence ID" value="KJZ00261.1"/>
    <property type="molecule type" value="Genomic_DNA"/>
</dbReference>
<dbReference type="SUPFAM" id="SSF103473">
    <property type="entry name" value="MFS general substrate transporter"/>
    <property type="match status" value="1"/>
</dbReference>
<proteinExistence type="predicted"/>
<dbReference type="GeneID" id="58228036"/>
<protein>
    <submittedName>
        <fullName evidence="8">Major facilitator transporter</fullName>
    </submittedName>
</protein>
<feature type="transmembrane region" description="Helical" evidence="6">
    <location>
        <begin position="263"/>
        <end position="284"/>
    </location>
</feature>
<dbReference type="PATRIC" id="fig|151081.8.peg.3060"/>
<dbReference type="AlphaFoldDB" id="A0A0F4PNN3"/>
<evidence type="ECO:0000256" key="2">
    <source>
        <dbReference type="ARBA" id="ARBA00022475"/>
    </source>
</evidence>
<keyword evidence="5 6" id="KW-0472">Membrane</keyword>
<reference evidence="8 9" key="1">
    <citation type="journal article" date="2015" name="BMC Genomics">
        <title>Genome mining reveals unlocked bioactive potential of marine Gram-negative bacteria.</title>
        <authorList>
            <person name="Machado H."/>
            <person name="Sonnenschein E.C."/>
            <person name="Melchiorsen J."/>
            <person name="Gram L."/>
        </authorList>
    </citation>
    <scope>NUCLEOTIDE SEQUENCE [LARGE SCALE GENOMIC DNA]</scope>
    <source>
        <strain evidence="8 9">S3137</strain>
    </source>
</reference>
<feature type="transmembrane region" description="Helical" evidence="6">
    <location>
        <begin position="100"/>
        <end position="119"/>
    </location>
</feature>
<feature type="transmembrane region" description="Helical" evidence="6">
    <location>
        <begin position="72"/>
        <end position="94"/>
    </location>
</feature>
<dbReference type="Proteomes" id="UP000033664">
    <property type="component" value="Unassembled WGS sequence"/>
</dbReference>
<feature type="transmembrane region" description="Helical" evidence="6">
    <location>
        <begin position="180"/>
        <end position="200"/>
    </location>
</feature>
<comment type="subcellular location">
    <subcellularLocation>
        <location evidence="1">Cell inner membrane</location>
        <topology evidence="1">Multi-pass membrane protein</topology>
    </subcellularLocation>
</comment>